<feature type="compositionally biased region" description="Polar residues" evidence="3">
    <location>
        <begin position="83"/>
        <end position="97"/>
    </location>
</feature>
<feature type="compositionally biased region" description="Gly residues" evidence="3">
    <location>
        <begin position="580"/>
        <end position="593"/>
    </location>
</feature>
<dbReference type="AlphaFoldDB" id="A0AAV9UUE9"/>
<dbReference type="PANTHER" id="PTHR10706">
    <property type="entry name" value="F-BOX FAMILY PROTEIN"/>
    <property type="match status" value="1"/>
</dbReference>
<dbReference type="Pfam" id="PF12937">
    <property type="entry name" value="F-box-like"/>
    <property type="match status" value="1"/>
</dbReference>
<comment type="caution">
    <text evidence="5">The sequence shown here is derived from an EMBL/GenBank/DDBJ whole genome shotgun (WGS) entry which is preliminary data.</text>
</comment>
<dbReference type="InterPro" id="IPR001810">
    <property type="entry name" value="F-box_dom"/>
</dbReference>
<dbReference type="InterPro" id="IPR045048">
    <property type="entry name" value="FBXO31/39"/>
</dbReference>
<dbReference type="EMBL" id="JAVHNS010000007">
    <property type="protein sequence ID" value="KAK6349254.1"/>
    <property type="molecule type" value="Genomic_DNA"/>
</dbReference>
<evidence type="ECO:0000313" key="5">
    <source>
        <dbReference type="EMBL" id="KAK6349254.1"/>
    </source>
</evidence>
<reference evidence="5 6" key="1">
    <citation type="submission" date="2019-10" db="EMBL/GenBank/DDBJ databases">
        <authorList>
            <person name="Palmer J.M."/>
        </authorList>
    </citation>
    <scope>NUCLEOTIDE SEQUENCE [LARGE SCALE GENOMIC DNA]</scope>
    <source>
        <strain evidence="5 6">TWF730</strain>
    </source>
</reference>
<evidence type="ECO:0000259" key="4">
    <source>
        <dbReference type="PROSITE" id="PS50181"/>
    </source>
</evidence>
<feature type="region of interest" description="Disordered" evidence="3">
    <location>
        <begin position="547"/>
        <end position="605"/>
    </location>
</feature>
<dbReference type="PROSITE" id="PS50181">
    <property type="entry name" value="FBOX"/>
    <property type="match status" value="1"/>
</dbReference>
<dbReference type="Proteomes" id="UP001373714">
    <property type="component" value="Unassembled WGS sequence"/>
</dbReference>
<accession>A0AAV9UUE9</accession>
<evidence type="ECO:0000256" key="3">
    <source>
        <dbReference type="SAM" id="MobiDB-lite"/>
    </source>
</evidence>
<dbReference type="SMART" id="SM00256">
    <property type="entry name" value="FBOX"/>
    <property type="match status" value="1"/>
</dbReference>
<dbReference type="InterPro" id="IPR036047">
    <property type="entry name" value="F-box-like_dom_sf"/>
</dbReference>
<name>A0AAV9UUE9_9PEZI</name>
<protein>
    <recommendedName>
        <fullName evidence="4">F-box domain-containing protein</fullName>
    </recommendedName>
</protein>
<feature type="compositionally biased region" description="Basic and acidic residues" evidence="3">
    <location>
        <begin position="548"/>
        <end position="560"/>
    </location>
</feature>
<feature type="region of interest" description="Disordered" evidence="3">
    <location>
        <begin position="83"/>
        <end position="120"/>
    </location>
</feature>
<dbReference type="Pfam" id="PF12014">
    <property type="entry name" value="Cyclin_D1_bind"/>
    <property type="match status" value="1"/>
</dbReference>
<keyword evidence="6" id="KW-1185">Reference proteome</keyword>
<comment type="pathway">
    <text evidence="1">Protein modification; protein ubiquitination.</text>
</comment>
<organism evidence="5 6">
    <name type="scientific">Orbilia blumenaviensis</name>
    <dbReference type="NCBI Taxonomy" id="1796055"/>
    <lineage>
        <taxon>Eukaryota</taxon>
        <taxon>Fungi</taxon>
        <taxon>Dikarya</taxon>
        <taxon>Ascomycota</taxon>
        <taxon>Pezizomycotina</taxon>
        <taxon>Orbiliomycetes</taxon>
        <taxon>Orbiliales</taxon>
        <taxon>Orbiliaceae</taxon>
        <taxon>Orbilia</taxon>
    </lineage>
</organism>
<dbReference type="SUPFAM" id="SSF81383">
    <property type="entry name" value="F-box domain"/>
    <property type="match status" value="1"/>
</dbReference>
<evidence type="ECO:0000313" key="6">
    <source>
        <dbReference type="Proteomes" id="UP001373714"/>
    </source>
</evidence>
<evidence type="ECO:0000256" key="1">
    <source>
        <dbReference type="ARBA" id="ARBA00004906"/>
    </source>
</evidence>
<dbReference type="Gene3D" id="1.20.1280.50">
    <property type="match status" value="1"/>
</dbReference>
<proteinExistence type="predicted"/>
<keyword evidence="2" id="KW-0833">Ubl conjugation pathway</keyword>
<gene>
    <name evidence="5" type="ORF">TWF730_010004</name>
</gene>
<feature type="domain" description="F-box" evidence="4">
    <location>
        <begin position="122"/>
        <end position="168"/>
    </location>
</feature>
<dbReference type="PANTHER" id="PTHR10706:SF130">
    <property type="entry name" value="F-BOX ONLY PROTEIN 31"/>
    <property type="match status" value="1"/>
</dbReference>
<sequence>MTHRQVLTLLISQSVTADKPIFCWRDSGKLSHAEIHEERALPQKHRNFLSIRRRDGSTNGLSREGELYPKVTSDPADIPLQTDNIGLSTSYPSTTTMDGKKATNTDGSALDGKESDTEPQNSCKLLSLPSEILHQILLYLPAISLYAISLTCHSLQTHSFTDELWENIVDSPDLTSPHPYLTYRSLHHALAPHLYLKRKIFIGDRQYFGSILVSKYMPLSGTLEAFSLTGTPSRDVSEFAVWTYDPDVMIGPFSPKVNIREEPELKISPNSKASEDGEIPVSRRGILATYFRAEAILQRDVYSQMAVWPPRTIPADTRVRNESSNGFKGGANSKQRGPFIRLPSNISINGTFVSVGGFNDAMGAAVDRSAFIMPPSKDIKSEDEKWKLDEMKQKSGYLSEKAFRLRRWAVLGDSTGDLENRFRMGERVETFAELDEELWTPTLEYPYRGIWVGDYGPHGTEFLLFHQPTTSSSQKRLEVIKLTGDPNIPRGEYTWIIDDLSQPLRTADEEETEWPGAKVYSARGHVAGHEFKDDKFVDVQAILPSPQKDWEDAQGQKETKPSGLGSEDVDERGRSDDIGEGWGVGSQERGGLGVRNKRSSSTKKTERLLDQPWVPMRVAVYWHGLAEIIHQYHRVDIAKFLD</sequence>
<evidence type="ECO:0000256" key="2">
    <source>
        <dbReference type="ARBA" id="ARBA00022786"/>
    </source>
</evidence>